<comment type="caution">
    <text evidence="2">The sequence shown here is derived from an EMBL/GenBank/DDBJ whole genome shotgun (WGS) entry which is preliminary data.</text>
</comment>
<gene>
    <name evidence="2" type="ORF">L210DRAFT_2210569</name>
</gene>
<dbReference type="EMBL" id="WHUW01000014">
    <property type="protein sequence ID" value="KAF8439311.1"/>
    <property type="molecule type" value="Genomic_DNA"/>
</dbReference>
<dbReference type="AlphaFoldDB" id="A0AAD4BST9"/>
<protein>
    <submittedName>
        <fullName evidence="2">Uncharacterized protein</fullName>
    </submittedName>
</protein>
<proteinExistence type="predicted"/>
<keyword evidence="3" id="KW-1185">Reference proteome</keyword>
<keyword evidence="1" id="KW-0472">Membrane</keyword>
<keyword evidence="1" id="KW-0812">Transmembrane</keyword>
<evidence type="ECO:0000256" key="1">
    <source>
        <dbReference type="SAM" id="Phobius"/>
    </source>
</evidence>
<feature type="transmembrane region" description="Helical" evidence="1">
    <location>
        <begin position="49"/>
        <end position="77"/>
    </location>
</feature>
<dbReference type="Proteomes" id="UP001194468">
    <property type="component" value="Unassembled WGS sequence"/>
</dbReference>
<reference evidence="2" key="1">
    <citation type="submission" date="2019-10" db="EMBL/GenBank/DDBJ databases">
        <authorList>
            <consortium name="DOE Joint Genome Institute"/>
            <person name="Kuo A."/>
            <person name="Miyauchi S."/>
            <person name="Kiss E."/>
            <person name="Drula E."/>
            <person name="Kohler A."/>
            <person name="Sanchez-Garcia M."/>
            <person name="Andreopoulos B."/>
            <person name="Barry K.W."/>
            <person name="Bonito G."/>
            <person name="Buee M."/>
            <person name="Carver A."/>
            <person name="Chen C."/>
            <person name="Cichocki N."/>
            <person name="Clum A."/>
            <person name="Culley D."/>
            <person name="Crous P.W."/>
            <person name="Fauchery L."/>
            <person name="Girlanda M."/>
            <person name="Hayes R."/>
            <person name="Keri Z."/>
            <person name="LaButti K."/>
            <person name="Lipzen A."/>
            <person name="Lombard V."/>
            <person name="Magnuson J."/>
            <person name="Maillard F."/>
            <person name="Morin E."/>
            <person name="Murat C."/>
            <person name="Nolan M."/>
            <person name="Ohm R."/>
            <person name="Pangilinan J."/>
            <person name="Pereira M."/>
            <person name="Perotto S."/>
            <person name="Peter M."/>
            <person name="Riley R."/>
            <person name="Sitrit Y."/>
            <person name="Stielow B."/>
            <person name="Szollosi G."/>
            <person name="Zifcakova L."/>
            <person name="Stursova M."/>
            <person name="Spatafora J.W."/>
            <person name="Tedersoo L."/>
            <person name="Vaario L.-M."/>
            <person name="Yamada A."/>
            <person name="Yan M."/>
            <person name="Wang P."/>
            <person name="Xu J."/>
            <person name="Bruns T."/>
            <person name="Baldrian P."/>
            <person name="Vilgalys R."/>
            <person name="Henrissat B."/>
            <person name="Grigoriev I.V."/>
            <person name="Hibbett D."/>
            <person name="Nagy L.G."/>
            <person name="Martin F.M."/>
        </authorList>
    </citation>
    <scope>NUCLEOTIDE SEQUENCE</scope>
    <source>
        <strain evidence="2">BED1</strain>
    </source>
</reference>
<reference evidence="2" key="2">
    <citation type="journal article" date="2020" name="Nat. Commun.">
        <title>Large-scale genome sequencing of mycorrhizal fungi provides insights into the early evolution of symbiotic traits.</title>
        <authorList>
            <person name="Miyauchi S."/>
            <person name="Kiss E."/>
            <person name="Kuo A."/>
            <person name="Drula E."/>
            <person name="Kohler A."/>
            <person name="Sanchez-Garcia M."/>
            <person name="Morin E."/>
            <person name="Andreopoulos B."/>
            <person name="Barry K.W."/>
            <person name="Bonito G."/>
            <person name="Buee M."/>
            <person name="Carver A."/>
            <person name="Chen C."/>
            <person name="Cichocki N."/>
            <person name="Clum A."/>
            <person name="Culley D."/>
            <person name="Crous P.W."/>
            <person name="Fauchery L."/>
            <person name="Girlanda M."/>
            <person name="Hayes R.D."/>
            <person name="Keri Z."/>
            <person name="LaButti K."/>
            <person name="Lipzen A."/>
            <person name="Lombard V."/>
            <person name="Magnuson J."/>
            <person name="Maillard F."/>
            <person name="Murat C."/>
            <person name="Nolan M."/>
            <person name="Ohm R.A."/>
            <person name="Pangilinan J."/>
            <person name="Pereira M.F."/>
            <person name="Perotto S."/>
            <person name="Peter M."/>
            <person name="Pfister S."/>
            <person name="Riley R."/>
            <person name="Sitrit Y."/>
            <person name="Stielow J.B."/>
            <person name="Szollosi G."/>
            <person name="Zifcakova L."/>
            <person name="Stursova M."/>
            <person name="Spatafora J.W."/>
            <person name="Tedersoo L."/>
            <person name="Vaario L.M."/>
            <person name="Yamada A."/>
            <person name="Yan M."/>
            <person name="Wang P."/>
            <person name="Xu J."/>
            <person name="Bruns T."/>
            <person name="Baldrian P."/>
            <person name="Vilgalys R."/>
            <person name="Dunand C."/>
            <person name="Henrissat B."/>
            <person name="Grigoriev I.V."/>
            <person name="Hibbett D."/>
            <person name="Nagy L.G."/>
            <person name="Martin F.M."/>
        </authorList>
    </citation>
    <scope>NUCLEOTIDE SEQUENCE</scope>
    <source>
        <strain evidence="2">BED1</strain>
    </source>
</reference>
<keyword evidence="1" id="KW-1133">Transmembrane helix</keyword>
<sequence length="118" mass="13414">MVSYAHICQATATRLLDVIPEARQYCKYPPKETPTIEIRRSQRRLRGAFNANLTITLAMRLNSALISTFLLASAVLADFYREKQHPRFLTVSRNLSTLPPFNFHMTLTSGLVLCGLWS</sequence>
<accession>A0AAD4BST9</accession>
<name>A0AAD4BST9_BOLED</name>
<evidence type="ECO:0000313" key="2">
    <source>
        <dbReference type="EMBL" id="KAF8439311.1"/>
    </source>
</evidence>
<evidence type="ECO:0000313" key="3">
    <source>
        <dbReference type="Proteomes" id="UP001194468"/>
    </source>
</evidence>
<feature type="transmembrane region" description="Helical" evidence="1">
    <location>
        <begin position="97"/>
        <end position="117"/>
    </location>
</feature>
<organism evidence="2 3">
    <name type="scientific">Boletus edulis BED1</name>
    <dbReference type="NCBI Taxonomy" id="1328754"/>
    <lineage>
        <taxon>Eukaryota</taxon>
        <taxon>Fungi</taxon>
        <taxon>Dikarya</taxon>
        <taxon>Basidiomycota</taxon>
        <taxon>Agaricomycotina</taxon>
        <taxon>Agaricomycetes</taxon>
        <taxon>Agaricomycetidae</taxon>
        <taxon>Boletales</taxon>
        <taxon>Boletineae</taxon>
        <taxon>Boletaceae</taxon>
        <taxon>Boletoideae</taxon>
        <taxon>Boletus</taxon>
    </lineage>
</organism>